<dbReference type="Gene3D" id="3.90.226.30">
    <property type="match status" value="1"/>
</dbReference>
<evidence type="ECO:0000313" key="3">
    <source>
        <dbReference type="Proteomes" id="UP001597108"/>
    </source>
</evidence>
<comment type="caution">
    <text evidence="2">The sequence shown here is derived from an EMBL/GenBank/DDBJ whole genome shotgun (WGS) entry which is preliminary data.</text>
</comment>
<organism evidence="2 3">
    <name type="scientific">Tropicimonas aquimaris</name>
    <dbReference type="NCBI Taxonomy" id="914152"/>
    <lineage>
        <taxon>Bacteria</taxon>
        <taxon>Pseudomonadati</taxon>
        <taxon>Pseudomonadota</taxon>
        <taxon>Alphaproteobacteria</taxon>
        <taxon>Rhodobacterales</taxon>
        <taxon>Roseobacteraceae</taxon>
        <taxon>Tropicimonas</taxon>
    </lineage>
</organism>
<dbReference type="InterPro" id="IPR048068">
    <property type="entry name" value="LarA-like"/>
</dbReference>
<feature type="domain" description="LarA-like N-terminal" evidence="1">
    <location>
        <begin position="8"/>
        <end position="211"/>
    </location>
</feature>
<dbReference type="PANTHER" id="PTHR33171:SF17">
    <property type="entry name" value="LARA-LIKE N-TERMINAL DOMAIN-CONTAINING PROTEIN"/>
    <property type="match status" value="1"/>
</dbReference>
<protein>
    <submittedName>
        <fullName evidence="2">Lactate racemase domain-containing protein</fullName>
    </submittedName>
</protein>
<dbReference type="PANTHER" id="PTHR33171">
    <property type="entry name" value="LAR_N DOMAIN-CONTAINING PROTEIN"/>
    <property type="match status" value="1"/>
</dbReference>
<dbReference type="EMBL" id="JBHTJT010000029">
    <property type="protein sequence ID" value="MFD0980672.1"/>
    <property type="molecule type" value="Genomic_DNA"/>
</dbReference>
<proteinExistence type="predicted"/>
<reference evidence="3" key="1">
    <citation type="journal article" date="2019" name="Int. J. Syst. Evol. Microbiol.">
        <title>The Global Catalogue of Microorganisms (GCM) 10K type strain sequencing project: providing services to taxonomists for standard genome sequencing and annotation.</title>
        <authorList>
            <consortium name="The Broad Institute Genomics Platform"/>
            <consortium name="The Broad Institute Genome Sequencing Center for Infectious Disease"/>
            <person name="Wu L."/>
            <person name="Ma J."/>
        </authorList>
    </citation>
    <scope>NUCLEOTIDE SEQUENCE [LARGE SCALE GENOMIC DNA]</scope>
    <source>
        <strain evidence="3">CCUG 60524</strain>
    </source>
</reference>
<dbReference type="InterPro" id="IPR018657">
    <property type="entry name" value="LarA-like_N"/>
</dbReference>
<dbReference type="Pfam" id="PF09861">
    <property type="entry name" value="Lar_N"/>
    <property type="match status" value="1"/>
</dbReference>
<evidence type="ECO:0000313" key="2">
    <source>
        <dbReference type="EMBL" id="MFD0980672.1"/>
    </source>
</evidence>
<dbReference type="RefSeq" id="WP_386075205.1">
    <property type="nucleotide sequence ID" value="NZ_JBHTJT010000029.1"/>
</dbReference>
<name>A0ABW3ISV5_9RHOB</name>
<sequence length="476" mass="52015">MQDVLLDYGDTKMPVELPDSATIVLYGKTYTDPPSVDPIAATRAALAAPGELPPLADQAGPDKKIVIAFPDRVKGGAHALAHRKVSIPLVVEELLKGGARIENITLVCAMGLHRKNTVEEWRDYLGNEIVNEFWPDRLVNHDAEDPKQVHLGNDEMGNHVECNHLVAAADIAIVIGHCAGNPYGGFSGGHKMVATGITGWRSIASHHTPKTMHRDDWLGGSPKGKMRDQFKSIAKAIEAGIGKRFFAVDAVIGQFADVLAVHAGSLDYVEEKCWPLAAERTNVSLDMDGPADILVVGVPRNFHYGPGMGTNPCLMGLGLGGQLSRCWNALRPDPVLIAVSVCDGWFNKAWFPSYEETYQQLQKYARIEDYLASDDAREMAMHPEYRYAYSNFYAYHPFHAMSMLSGGAIPSKRCQKVLIAGAKKPEYARGIGLTTVPTFEDAMRDAERYVGKNPRILCTPECFSGGAAPHLHLKEG</sequence>
<accession>A0ABW3ISV5</accession>
<dbReference type="InterPro" id="IPR043166">
    <property type="entry name" value="LarA-like_C"/>
</dbReference>
<dbReference type="Gene3D" id="3.40.50.11440">
    <property type="match status" value="1"/>
</dbReference>
<keyword evidence="3" id="KW-1185">Reference proteome</keyword>
<dbReference type="Proteomes" id="UP001597108">
    <property type="component" value="Unassembled WGS sequence"/>
</dbReference>
<evidence type="ECO:0000259" key="1">
    <source>
        <dbReference type="Pfam" id="PF09861"/>
    </source>
</evidence>
<gene>
    <name evidence="2" type="ORF">ACFQ2S_13540</name>
</gene>